<accession>A0A918DA78</accession>
<evidence type="ECO:0000313" key="2">
    <source>
        <dbReference type="EMBL" id="GGN92036.1"/>
    </source>
</evidence>
<protein>
    <recommendedName>
        <fullName evidence="4">ATP-binding protein</fullName>
    </recommendedName>
</protein>
<dbReference type="SUPFAM" id="SSF52540">
    <property type="entry name" value="P-loop containing nucleoside triphosphate hydrolases"/>
    <property type="match status" value="1"/>
</dbReference>
<comment type="caution">
    <text evidence="2">The sequence shown here is derived from an EMBL/GenBank/DDBJ whole genome shotgun (WGS) entry which is preliminary data.</text>
</comment>
<name>A0A918DA78_9ACTN</name>
<proteinExistence type="predicted"/>
<feature type="compositionally biased region" description="Basic and acidic residues" evidence="1">
    <location>
        <begin position="319"/>
        <end position="330"/>
    </location>
</feature>
<gene>
    <name evidence="2" type="ORF">GCM10011579_089380</name>
</gene>
<organism evidence="2 3">
    <name type="scientific">Streptomyces albiflavescens</name>
    <dbReference type="NCBI Taxonomy" id="1623582"/>
    <lineage>
        <taxon>Bacteria</taxon>
        <taxon>Bacillati</taxon>
        <taxon>Actinomycetota</taxon>
        <taxon>Actinomycetes</taxon>
        <taxon>Kitasatosporales</taxon>
        <taxon>Streptomycetaceae</taxon>
        <taxon>Streptomyces</taxon>
    </lineage>
</organism>
<dbReference type="EMBL" id="BMMM01000026">
    <property type="protein sequence ID" value="GGN92036.1"/>
    <property type="molecule type" value="Genomic_DNA"/>
</dbReference>
<evidence type="ECO:0008006" key="4">
    <source>
        <dbReference type="Google" id="ProtNLM"/>
    </source>
</evidence>
<feature type="region of interest" description="Disordered" evidence="1">
    <location>
        <begin position="319"/>
        <end position="339"/>
    </location>
</feature>
<keyword evidence="3" id="KW-1185">Reference proteome</keyword>
<evidence type="ECO:0000256" key="1">
    <source>
        <dbReference type="SAM" id="MobiDB-lite"/>
    </source>
</evidence>
<sequence>MPAWGRLGSRIRALRQSDKEGQQGLSFKTLRAWNGEQSRAFEELSYQLLKNRVPVGTRAIRTGNPDGGVEWYATLQDGTEWGWQAKHVEGIDPLLTAMTDSVKRVAKERPELRKLTFAISWNLATGTRGGERKSQRQKYEAKVATWKETISGADRIQFELVQESDLLDELSKPEHRGRRWFWWHHVVLGRDWLEQRYKEQADAAGEKYRPDLQVDVPIQEDLIALGFDQAVLTHFNRLRRDVVTAVNDLHALVKDEDAPGAFVYQAIHDAAAALKSTTSAIAAQAGDPPTTLLNLTDQLSNTAEAIEAARDYERRAKAEWRELPSDDPKRNQNPPERAEGYGVGVLGKAINELHSWLDSSVGRAFRQRTYFLTGKAGSGKTHLFLDATHRALLADRPAVFLAGAQFGRGDLWASVADQLGLEPVGGDVLLSAMDAAGEAASTSGSRFVIFIDALNETTPADFWRTHLPRLRAAVARHPHVALVVSCRDTYRDLVLEGTEDKHYVHHTHPGFAEREVEATQRYFDHYGLEAPKIPLLTPEFTLPLFLRLYCESLSDPNTRSLPTGHQGRVAIFERYLGAKIRTVARRLRPDATSSYELEAAQTHVRHALNALLDELSRLGRESMSAASAHETAGSSIEDPRIDAVRLMGLLQEEGVLTRERLHLGSGQSGEGVRIVFQAFADFLLLKRRLALSGDPLNDEAVRQWLTEESSWGIHEAATILFPEVYGLELLDYLSIRMTEAPDGHEDRDAWNRHRRARRLYEVLVETLPYRASVAITQRTIDLLNDAQRYLRRSELYEILFALAPQPDNRLNGEGLHRYLLQRKMPERDSDFGIAMYHALSDASGTTARLARWAAAGPYPAYDPKVVELACIPLCWLLSSPNRFMRDWTTKALVHLLRGHLDVIRALVERFWAVDDPYVVQRVVAIAYGALLRSSPQQADQAKSLVELVHHLVFTPPVRPDELLLDAARGIVRWAVAQQLLPESALDTSRRPYGLAVPGPSPTEATIKAKYGGREGESADESYLSIYVSLMGMGDFARYVVQSGIHHFSRYRTGQTYPERQPRKPRFIKSRWEKFVASLSEEQKVTLADQLRNPEEQALSRLKSLLRRVEDPLSEEQRRLWDASFVYPKPVNHDYPADVACRWIFRRTMSLGWTPRLFGDEDRRIGRGRGGREGHKAERWGKKYQWMAYHELLARVADNYQASRHFGDSEPYEGLHQIIGDREIDPSLPPIDYHAFNEEGGNGATAWIPPLISFEAWPPAPLDFSRYRGDIRWLLADTASEPTVADSLFLSDREGHEWVALESFVNKVDPMADQGWRGLQEKSTIHTLLVKAGDANTLLKALRDESRHDTRDLLDSHGHTDCCYVGEVGRIGPKCPHRHDTLRRVLIGGKEIEVVPTIEEYTWEGGILDCSIGDTASLLLPATFIQQAAGLTFDMRGPGWLDTAGAPVFTHYEEPGDESRALLVKKSFLENFLVEHSLELVVWHWFERMQLRDDYDQGSNPYVESSVCARLGADMKIRRDDPRRTERDLERSAE</sequence>
<evidence type="ECO:0000313" key="3">
    <source>
        <dbReference type="Proteomes" id="UP000600365"/>
    </source>
</evidence>
<dbReference type="Proteomes" id="UP000600365">
    <property type="component" value="Unassembled WGS sequence"/>
</dbReference>
<reference evidence="2 3" key="1">
    <citation type="journal article" date="2014" name="Int. J. Syst. Evol. Microbiol.">
        <title>Complete genome sequence of Corynebacterium casei LMG S-19264T (=DSM 44701T), isolated from a smear-ripened cheese.</title>
        <authorList>
            <consortium name="US DOE Joint Genome Institute (JGI-PGF)"/>
            <person name="Walter F."/>
            <person name="Albersmeier A."/>
            <person name="Kalinowski J."/>
            <person name="Ruckert C."/>
        </authorList>
    </citation>
    <scope>NUCLEOTIDE SEQUENCE [LARGE SCALE GENOMIC DNA]</scope>
    <source>
        <strain evidence="2 3">CGMCC 4.7111</strain>
    </source>
</reference>
<dbReference type="InterPro" id="IPR027417">
    <property type="entry name" value="P-loop_NTPase"/>
</dbReference>